<protein>
    <submittedName>
        <fullName evidence="1">Uncharacterized protein</fullName>
    </submittedName>
</protein>
<accession>A0A6A7A2E1</accession>
<dbReference type="EMBL" id="MU006224">
    <property type="protein sequence ID" value="KAF2827490.1"/>
    <property type="molecule type" value="Genomic_DNA"/>
</dbReference>
<gene>
    <name evidence="1" type="ORF">CC86DRAFT_211813</name>
</gene>
<organism evidence="1 2">
    <name type="scientific">Ophiobolus disseminans</name>
    <dbReference type="NCBI Taxonomy" id="1469910"/>
    <lineage>
        <taxon>Eukaryota</taxon>
        <taxon>Fungi</taxon>
        <taxon>Dikarya</taxon>
        <taxon>Ascomycota</taxon>
        <taxon>Pezizomycotina</taxon>
        <taxon>Dothideomycetes</taxon>
        <taxon>Pleosporomycetidae</taxon>
        <taxon>Pleosporales</taxon>
        <taxon>Pleosporineae</taxon>
        <taxon>Phaeosphaeriaceae</taxon>
        <taxon>Ophiobolus</taxon>
    </lineage>
</organism>
<keyword evidence="2" id="KW-1185">Reference proteome</keyword>
<evidence type="ECO:0000313" key="1">
    <source>
        <dbReference type="EMBL" id="KAF2827490.1"/>
    </source>
</evidence>
<proteinExistence type="predicted"/>
<evidence type="ECO:0000313" key="2">
    <source>
        <dbReference type="Proteomes" id="UP000799424"/>
    </source>
</evidence>
<dbReference type="AlphaFoldDB" id="A0A6A7A2E1"/>
<dbReference type="Proteomes" id="UP000799424">
    <property type="component" value="Unassembled WGS sequence"/>
</dbReference>
<dbReference type="OrthoDB" id="4149149at2759"/>
<reference evidence="1" key="1">
    <citation type="journal article" date="2020" name="Stud. Mycol.">
        <title>101 Dothideomycetes genomes: a test case for predicting lifestyles and emergence of pathogens.</title>
        <authorList>
            <person name="Haridas S."/>
            <person name="Albert R."/>
            <person name="Binder M."/>
            <person name="Bloem J."/>
            <person name="Labutti K."/>
            <person name="Salamov A."/>
            <person name="Andreopoulos B."/>
            <person name="Baker S."/>
            <person name="Barry K."/>
            <person name="Bills G."/>
            <person name="Bluhm B."/>
            <person name="Cannon C."/>
            <person name="Castanera R."/>
            <person name="Culley D."/>
            <person name="Daum C."/>
            <person name="Ezra D."/>
            <person name="Gonzalez J."/>
            <person name="Henrissat B."/>
            <person name="Kuo A."/>
            <person name="Liang C."/>
            <person name="Lipzen A."/>
            <person name="Lutzoni F."/>
            <person name="Magnuson J."/>
            <person name="Mondo S."/>
            <person name="Nolan M."/>
            <person name="Ohm R."/>
            <person name="Pangilinan J."/>
            <person name="Park H.-J."/>
            <person name="Ramirez L."/>
            <person name="Alfaro M."/>
            <person name="Sun H."/>
            <person name="Tritt A."/>
            <person name="Yoshinaga Y."/>
            <person name="Zwiers L.-H."/>
            <person name="Turgeon B."/>
            <person name="Goodwin S."/>
            <person name="Spatafora J."/>
            <person name="Crous P."/>
            <person name="Grigoriev I."/>
        </authorList>
    </citation>
    <scope>NUCLEOTIDE SEQUENCE</scope>
    <source>
        <strain evidence="1">CBS 113818</strain>
    </source>
</reference>
<name>A0A6A7A2E1_9PLEO</name>
<sequence>MLATARAHYDPTMRDLEQELRATLASRHDSNGRPLEGLHVLTRRMEHEEEEQFDVDLTILDFLVYKATGLVFEWKSSADPFHSDLPDALVTMTGDWRTFLSYRHHGRRLSRSAAFRSRLLQFLLIFTHRLQHNETWTNEESLSELRDQNKMRGEYWQQQTDQPTALQRPFDPEKEFPLSDGALFENRNHLASALNMPRNQRRWVTDVAGTPSLHCLLPLFIELTAARVNLEDDWEPTSEWFDLAGQFMLQAAIEEYLRNGAYGPETFNTIFAFGLPGPRWAEEGTDVTAMRRLFYDESNPREEIREWSSIKQRYVNELLPHTPSQSSLQAIQVAQERHPYGAFEMRVLSYLEHLHGGLVKPDLAQVEEGRFNIDGHELSEADSREMIRRMGL</sequence>